<dbReference type="CDD" id="cd00093">
    <property type="entry name" value="HTH_XRE"/>
    <property type="match status" value="1"/>
</dbReference>
<evidence type="ECO:0000256" key="1">
    <source>
        <dbReference type="ARBA" id="ARBA00023125"/>
    </source>
</evidence>
<accession>A0A1H7SM56</accession>
<dbReference type="GO" id="GO:0003677">
    <property type="term" value="F:DNA binding"/>
    <property type="evidence" value="ECO:0007669"/>
    <property type="project" value="UniProtKB-KW"/>
</dbReference>
<dbReference type="PANTHER" id="PTHR46797">
    <property type="entry name" value="HTH-TYPE TRANSCRIPTIONAL REGULATOR"/>
    <property type="match status" value="1"/>
</dbReference>
<dbReference type="OrthoDB" id="6302218at2"/>
<keyword evidence="4" id="KW-1185">Reference proteome</keyword>
<dbReference type="Proteomes" id="UP000198807">
    <property type="component" value="Unassembled WGS sequence"/>
</dbReference>
<dbReference type="InterPro" id="IPR001387">
    <property type="entry name" value="Cro/C1-type_HTH"/>
</dbReference>
<dbReference type="RefSeq" id="WP_089714133.1">
    <property type="nucleotide sequence ID" value="NZ_FOBC01000015.1"/>
</dbReference>
<gene>
    <name evidence="3" type="ORF">SAMN04488129_11515</name>
</gene>
<sequence length="123" mass="13211">MGTPQFIQTPAGERLVVLSEQDYAWLLEQVEDHRDIEAANEARARVDAGEETFPASVVEALLNGVAPVRVFREYRGLRAGELAEKAGISQGYLSEIESGKKSGSLGVLKRIAGALGVELSDLA</sequence>
<keyword evidence="1" id="KW-0238">DNA-binding</keyword>
<feature type="domain" description="HTH cro/C1-type" evidence="2">
    <location>
        <begin position="68"/>
        <end position="122"/>
    </location>
</feature>
<protein>
    <submittedName>
        <fullName evidence="3">Helix-turn-helix domain-containing protein</fullName>
    </submittedName>
</protein>
<dbReference type="PANTHER" id="PTHR46797:SF1">
    <property type="entry name" value="METHYLPHOSPHONATE SYNTHASE"/>
    <property type="match status" value="1"/>
</dbReference>
<dbReference type="SMART" id="SM00530">
    <property type="entry name" value="HTH_XRE"/>
    <property type="match status" value="1"/>
</dbReference>
<dbReference type="InterPro" id="IPR050807">
    <property type="entry name" value="TransReg_Diox_bact_type"/>
</dbReference>
<evidence type="ECO:0000259" key="2">
    <source>
        <dbReference type="PROSITE" id="PS50943"/>
    </source>
</evidence>
<evidence type="ECO:0000313" key="3">
    <source>
        <dbReference type="EMBL" id="SEL73603.1"/>
    </source>
</evidence>
<dbReference type="AlphaFoldDB" id="A0A1H7SM56"/>
<dbReference type="InterPro" id="IPR010982">
    <property type="entry name" value="Lambda_DNA-bd_dom_sf"/>
</dbReference>
<dbReference type="Gene3D" id="1.10.260.40">
    <property type="entry name" value="lambda repressor-like DNA-binding domains"/>
    <property type="match status" value="1"/>
</dbReference>
<dbReference type="SUPFAM" id="SSF47413">
    <property type="entry name" value="lambda repressor-like DNA-binding domains"/>
    <property type="match status" value="1"/>
</dbReference>
<name>A0A1H7SM56_9GAMM</name>
<dbReference type="GO" id="GO:0003700">
    <property type="term" value="F:DNA-binding transcription factor activity"/>
    <property type="evidence" value="ECO:0007669"/>
    <property type="project" value="TreeGrafter"/>
</dbReference>
<evidence type="ECO:0000313" key="4">
    <source>
        <dbReference type="Proteomes" id="UP000198807"/>
    </source>
</evidence>
<dbReference type="EMBL" id="FOBC01000015">
    <property type="protein sequence ID" value="SEL73603.1"/>
    <property type="molecule type" value="Genomic_DNA"/>
</dbReference>
<dbReference type="GO" id="GO:0005829">
    <property type="term" value="C:cytosol"/>
    <property type="evidence" value="ECO:0007669"/>
    <property type="project" value="TreeGrafter"/>
</dbReference>
<dbReference type="STRING" id="650850.SAMN04488129_11515"/>
<dbReference type="PROSITE" id="PS50943">
    <property type="entry name" value="HTH_CROC1"/>
    <property type="match status" value="1"/>
</dbReference>
<proteinExistence type="predicted"/>
<dbReference type="Pfam" id="PF01381">
    <property type="entry name" value="HTH_3"/>
    <property type="match status" value="1"/>
</dbReference>
<reference evidence="4" key="1">
    <citation type="submission" date="2016-10" db="EMBL/GenBank/DDBJ databases">
        <authorList>
            <person name="Varghese N."/>
            <person name="Submissions S."/>
        </authorList>
    </citation>
    <scope>NUCLEOTIDE SEQUENCE [LARGE SCALE GENOMIC DNA]</scope>
    <source>
        <strain evidence="4">CGMCC 1.9150</strain>
    </source>
</reference>
<organism evidence="3 4">
    <name type="scientific">Halomonas daqiaonensis</name>
    <dbReference type="NCBI Taxonomy" id="650850"/>
    <lineage>
        <taxon>Bacteria</taxon>
        <taxon>Pseudomonadati</taxon>
        <taxon>Pseudomonadota</taxon>
        <taxon>Gammaproteobacteria</taxon>
        <taxon>Oceanospirillales</taxon>
        <taxon>Halomonadaceae</taxon>
        <taxon>Halomonas</taxon>
    </lineage>
</organism>